<dbReference type="EMBL" id="JAQGEF010000007">
    <property type="protein sequence ID" value="MDA3614793.1"/>
    <property type="molecule type" value="Genomic_DNA"/>
</dbReference>
<evidence type="ECO:0000313" key="3">
    <source>
        <dbReference type="EMBL" id="MDA3614793.1"/>
    </source>
</evidence>
<feature type="domain" description="DUF5689" evidence="2">
    <location>
        <begin position="43"/>
        <end position="273"/>
    </location>
</feature>
<dbReference type="Proteomes" id="UP001210231">
    <property type="component" value="Unassembled WGS sequence"/>
</dbReference>
<evidence type="ECO:0000256" key="1">
    <source>
        <dbReference type="SAM" id="SignalP"/>
    </source>
</evidence>
<feature type="chain" id="PRO_5047137273" evidence="1">
    <location>
        <begin position="18"/>
        <end position="660"/>
    </location>
</feature>
<reference evidence="3 4" key="1">
    <citation type="submission" date="2022-12" db="EMBL/GenBank/DDBJ databases">
        <title>Chitinophagaceae gen. sp. nov., a new member of the family Chitinophagaceae, isolated from soil in a chemical factory.</title>
        <authorList>
            <person name="Ke Z."/>
        </authorList>
    </citation>
    <scope>NUCLEOTIDE SEQUENCE [LARGE SCALE GENOMIC DNA]</scope>
    <source>
        <strain evidence="3 4">LY-5</strain>
    </source>
</reference>
<dbReference type="PROSITE" id="PS51257">
    <property type="entry name" value="PROKAR_LIPOPROTEIN"/>
    <property type="match status" value="1"/>
</dbReference>
<name>A0ABT4UIY0_9BACT</name>
<feature type="signal peptide" evidence="1">
    <location>
        <begin position="1"/>
        <end position="17"/>
    </location>
</feature>
<feature type="domain" description="DUF5689" evidence="2">
    <location>
        <begin position="292"/>
        <end position="479"/>
    </location>
</feature>
<keyword evidence="1" id="KW-0732">Signal</keyword>
<keyword evidence="4" id="KW-1185">Reference proteome</keyword>
<sequence>MTLKFNLFNRSILTLMAACLMLLVGCKRDFDTPDPIVDPNLTPTHTLAALKARITASNQGIIIPDDVVLAGVVVADDRSGNLYKTIYIQDATGGLTLSLDRAQLYGDYPVGRKIYVKAKGLYLYDYNNMITIGIQDLTNPGSPSTAGIPSQLLDNYIIKGSLNNPVTASPVTVSQLTTNMQDKYLGTLIELDGYEFDLGDTKIPYADTTLSKSAGERYIKPCTNASANRVMVRTSAYSNFAALHPAAGNGKIWAIYTAYRTTKQLVIRDTSDVKFTNARCGSNVAIPKNLKELRALKDGATIPEGTTLNVIAISNNLNEPSGNIIIQDATAGITMRLFDIDYKFPTELTIDFSGATLGTFNGTLQVTLGGGTGANGRALVKTVGTKAVTPPVKTVLQTLNEYDALMGTLVKINDVTITKGTENATGTNYTVKDATGEILTFVRVATGITVPVGKATSITGYVSQFSGVGQLVIRAESDIVGGGQPGGDPGSGSEAKKLTEDFETGSKNGYAAGDVELASGSWNLSDGGIFTGSSASTSDLKTGSNSVRLRGTSTLESFAKTNFHVTGLKKINFKFGGATFNEGTDQDNEISVEVKISKDGGSTWTSLGKQTGKRGEFTNASVNVTSAATDKILVRIENTSFMRSTNNRLRINIDDVVFEK</sequence>
<dbReference type="RefSeq" id="WP_407031117.1">
    <property type="nucleotide sequence ID" value="NZ_JAQGEF010000007.1"/>
</dbReference>
<dbReference type="Pfam" id="PF18942">
    <property type="entry name" value="DUF5689"/>
    <property type="match status" value="2"/>
</dbReference>
<comment type="caution">
    <text evidence="3">The sequence shown here is derived from an EMBL/GenBank/DDBJ whole genome shotgun (WGS) entry which is preliminary data.</text>
</comment>
<proteinExistence type="predicted"/>
<gene>
    <name evidence="3" type="ORF">O3P16_08230</name>
</gene>
<dbReference type="InterPro" id="IPR043744">
    <property type="entry name" value="DUF5689"/>
</dbReference>
<evidence type="ECO:0000259" key="2">
    <source>
        <dbReference type="Pfam" id="PF18942"/>
    </source>
</evidence>
<organism evidence="3 4">
    <name type="scientific">Polluticaenibacter yanchengensis</name>
    <dbReference type="NCBI Taxonomy" id="3014562"/>
    <lineage>
        <taxon>Bacteria</taxon>
        <taxon>Pseudomonadati</taxon>
        <taxon>Bacteroidota</taxon>
        <taxon>Chitinophagia</taxon>
        <taxon>Chitinophagales</taxon>
        <taxon>Chitinophagaceae</taxon>
        <taxon>Polluticaenibacter</taxon>
    </lineage>
</organism>
<dbReference type="Gene3D" id="2.60.120.260">
    <property type="entry name" value="Galactose-binding domain-like"/>
    <property type="match status" value="1"/>
</dbReference>
<protein>
    <submittedName>
        <fullName evidence="3">DUF5689 domain-containing protein</fullName>
    </submittedName>
</protein>
<evidence type="ECO:0000313" key="4">
    <source>
        <dbReference type="Proteomes" id="UP001210231"/>
    </source>
</evidence>
<accession>A0ABT4UIY0</accession>